<feature type="signal peptide" evidence="4">
    <location>
        <begin position="1"/>
        <end position="26"/>
    </location>
</feature>
<dbReference type="GeneID" id="77254244"/>
<dbReference type="EMBL" id="CP020931">
    <property type="protein sequence ID" value="ARM82336.1"/>
    <property type="molecule type" value="Genomic_DNA"/>
</dbReference>
<dbReference type="GO" id="GO:0055085">
    <property type="term" value="P:transmembrane transport"/>
    <property type="evidence" value="ECO:0007669"/>
    <property type="project" value="InterPro"/>
</dbReference>
<keyword evidence="1 4" id="KW-0732">Signal</keyword>
<protein>
    <submittedName>
        <fullName evidence="5">Monocarboxylate 2-oxoacid-binding periplasmic protein</fullName>
    </submittedName>
</protein>
<organism evidence="5 6">
    <name type="scientific">Marinobacter salarius</name>
    <dbReference type="NCBI Taxonomy" id="1420917"/>
    <lineage>
        <taxon>Bacteria</taxon>
        <taxon>Pseudomonadati</taxon>
        <taxon>Pseudomonadota</taxon>
        <taxon>Gammaproteobacteria</taxon>
        <taxon>Pseudomonadales</taxon>
        <taxon>Marinobacteraceae</taxon>
        <taxon>Marinobacter</taxon>
    </lineage>
</organism>
<dbReference type="PIRSF" id="PIRSF039026">
    <property type="entry name" value="SiaP"/>
    <property type="match status" value="1"/>
</dbReference>
<dbReference type="AlphaFoldDB" id="A0A1W6K4G9"/>
<name>A0A1W6K4G9_9GAMM</name>
<keyword evidence="3" id="KW-0479">Metal-binding</keyword>
<evidence type="ECO:0000256" key="4">
    <source>
        <dbReference type="SAM" id="SignalP"/>
    </source>
</evidence>
<dbReference type="Pfam" id="PF03480">
    <property type="entry name" value="DctP"/>
    <property type="match status" value="1"/>
</dbReference>
<gene>
    <name evidence="5" type="ORF">MARSALSMR5_00233</name>
</gene>
<feature type="binding site" evidence="3">
    <location>
        <position position="237"/>
    </location>
    <ligand>
        <name>substrate</name>
    </ligand>
</feature>
<evidence type="ECO:0000313" key="6">
    <source>
        <dbReference type="Proteomes" id="UP000193100"/>
    </source>
</evidence>
<proteinExistence type="predicted"/>
<feature type="chain" id="PRO_5012077247" evidence="4">
    <location>
        <begin position="27"/>
        <end position="352"/>
    </location>
</feature>
<evidence type="ECO:0000256" key="1">
    <source>
        <dbReference type="ARBA" id="ARBA00022729"/>
    </source>
</evidence>
<evidence type="ECO:0000256" key="2">
    <source>
        <dbReference type="PIRSR" id="PIRSR039026-1"/>
    </source>
</evidence>
<accession>A0A1W6K4G9</accession>
<feature type="binding site" evidence="3">
    <location>
        <position position="212"/>
    </location>
    <ligand>
        <name>Na(+)</name>
        <dbReference type="ChEBI" id="CHEBI:29101"/>
    </ligand>
</feature>
<dbReference type="RefSeq" id="WP_075196417.1">
    <property type="nucleotide sequence ID" value="NZ_CP020931.1"/>
</dbReference>
<dbReference type="GO" id="GO:0031317">
    <property type="term" value="C:tripartite ATP-independent periplasmic transporter complex"/>
    <property type="evidence" value="ECO:0007669"/>
    <property type="project" value="InterPro"/>
</dbReference>
<dbReference type="Gene3D" id="3.40.190.170">
    <property type="entry name" value="Bacterial extracellular solute-binding protein, family 7"/>
    <property type="match status" value="1"/>
</dbReference>
<dbReference type="NCBIfam" id="NF037995">
    <property type="entry name" value="TRAP_S1"/>
    <property type="match status" value="1"/>
</dbReference>
<dbReference type="Gene3D" id="3.40.190.10">
    <property type="entry name" value="Periplasmic binding protein-like II"/>
    <property type="match status" value="1"/>
</dbReference>
<evidence type="ECO:0000313" key="5">
    <source>
        <dbReference type="EMBL" id="ARM82336.1"/>
    </source>
</evidence>
<dbReference type="PANTHER" id="PTHR33376:SF5">
    <property type="entry name" value="EXTRACYTOPLASMIC SOLUTE RECEPTOR PROTEIN"/>
    <property type="match status" value="1"/>
</dbReference>
<dbReference type="InterPro" id="IPR018389">
    <property type="entry name" value="DctP_fam"/>
</dbReference>
<reference evidence="5 6" key="1">
    <citation type="submission" date="2017-04" db="EMBL/GenBank/DDBJ databases">
        <title>Genome Sequence of Marinobacter salarius strain SMR5 Isolated from a culture of the Diatom Skeletonema marinoi.</title>
        <authorList>
            <person name="Topel M."/>
            <person name="Pinder M.I.M."/>
            <person name="Johansson O.N."/>
            <person name="Kourtchenko O."/>
            <person name="Godhe A."/>
            <person name="Clarke A.K."/>
        </authorList>
    </citation>
    <scope>NUCLEOTIDE SEQUENCE [LARGE SCALE GENOMIC DNA]</scope>
    <source>
        <strain evidence="5 6">SMR5</strain>
    </source>
</reference>
<dbReference type="GO" id="GO:0046872">
    <property type="term" value="F:metal ion binding"/>
    <property type="evidence" value="ECO:0007669"/>
    <property type="project" value="UniProtKB-KW"/>
</dbReference>
<feature type="binding site" evidence="2">
    <location>
        <position position="174"/>
    </location>
    <ligand>
        <name>substrate</name>
    </ligand>
</feature>
<dbReference type="Proteomes" id="UP000193100">
    <property type="component" value="Chromosome"/>
</dbReference>
<feature type="binding site" evidence="3">
    <location>
        <position position="211"/>
    </location>
    <ligand>
        <name>substrate</name>
    </ligand>
</feature>
<sequence>MKTLKNPIKVAIIAASLTLAAGNAMAEEVTWKMATPWGGGPWLERDAKGFAKNVEDLTGGRIKINVFPGGTLSNPLKVTEAVNRGVVEIGHNWMAYDWGRDRTTALFAGYAGSPTPEGYLMWLYEGGGLELWQEYRDEEFNVVSFPCAIIGTEIFLHSNKKVQTHEDFKGLKLRTSGAWAEIASNLGASTIVMPGAEVYTSLDRGVIDATEWGSPEINKPTGFTDIAKYVVVPGMHQPGGVLECEINKDVWTGLSEEDQQAIATAARLSMYESWSAGANADLSAFKEMTEGDNEIVHLDPDFMATIEEATNKWEDEQAEDNKWFARVLNSLRDFEDQLAVWPEYRFPIGGKQ</sequence>
<feature type="binding site" evidence="2">
    <location>
        <position position="153"/>
    </location>
    <ligand>
        <name>substrate</name>
    </ligand>
</feature>
<evidence type="ECO:0000256" key="3">
    <source>
        <dbReference type="PIRSR" id="PIRSR039026-2"/>
    </source>
</evidence>
<dbReference type="InterPro" id="IPR026289">
    <property type="entry name" value="SBP_TakP-like"/>
</dbReference>
<dbReference type="PANTHER" id="PTHR33376">
    <property type="match status" value="1"/>
</dbReference>
<dbReference type="InterPro" id="IPR038404">
    <property type="entry name" value="TRAP_DctP_sf"/>
</dbReference>